<protein>
    <submittedName>
        <fullName evidence="1">Uncharacterized protein</fullName>
    </submittedName>
</protein>
<keyword evidence="2" id="KW-1185">Reference proteome</keyword>
<evidence type="ECO:0000313" key="1">
    <source>
        <dbReference type="EnsemblMetazoa" id="GPAI007539-PA"/>
    </source>
</evidence>
<organism evidence="1 2">
    <name type="scientific">Glossina pallidipes</name>
    <name type="common">Tsetse fly</name>
    <dbReference type="NCBI Taxonomy" id="7398"/>
    <lineage>
        <taxon>Eukaryota</taxon>
        <taxon>Metazoa</taxon>
        <taxon>Ecdysozoa</taxon>
        <taxon>Arthropoda</taxon>
        <taxon>Hexapoda</taxon>
        <taxon>Insecta</taxon>
        <taxon>Pterygota</taxon>
        <taxon>Neoptera</taxon>
        <taxon>Endopterygota</taxon>
        <taxon>Diptera</taxon>
        <taxon>Brachycera</taxon>
        <taxon>Muscomorpha</taxon>
        <taxon>Hippoboscoidea</taxon>
        <taxon>Glossinidae</taxon>
        <taxon>Glossina</taxon>
    </lineage>
</organism>
<reference evidence="1" key="2">
    <citation type="submission" date="2020-05" db="UniProtKB">
        <authorList>
            <consortium name="EnsemblMetazoa"/>
        </authorList>
    </citation>
    <scope>IDENTIFICATION</scope>
    <source>
        <strain evidence="1">IAEA</strain>
    </source>
</reference>
<name>A0A1A9Z939_GLOPL</name>
<evidence type="ECO:0000313" key="2">
    <source>
        <dbReference type="Proteomes" id="UP000092445"/>
    </source>
</evidence>
<proteinExistence type="predicted"/>
<sequence length="111" mass="13344">MLELLMIFSYAFMKNFSFNCQSLIKSDKKHQRFMISINEVSFHNNFVDDIRKPIQCRTMLNLKFEELLILLQLEISMKFKKLPALRRASGVCSEHLSHMPYKLFLEYFEKQ</sequence>
<dbReference type="EnsemblMetazoa" id="GPAI007539-RA">
    <property type="protein sequence ID" value="GPAI007539-PA"/>
    <property type="gene ID" value="GPAI007539"/>
</dbReference>
<dbReference type="AlphaFoldDB" id="A0A1A9Z939"/>
<dbReference type="VEuPathDB" id="VectorBase:GPAI007539"/>
<dbReference type="Proteomes" id="UP000092445">
    <property type="component" value="Unassembled WGS sequence"/>
</dbReference>
<accession>A0A1A9Z939</accession>
<reference evidence="2" key="1">
    <citation type="submission" date="2014-03" db="EMBL/GenBank/DDBJ databases">
        <authorList>
            <person name="Aksoy S."/>
            <person name="Warren W."/>
            <person name="Wilson R.K."/>
        </authorList>
    </citation>
    <scope>NUCLEOTIDE SEQUENCE [LARGE SCALE GENOMIC DNA]</scope>
    <source>
        <strain evidence="2">IAEA</strain>
    </source>
</reference>